<dbReference type="InterPro" id="IPR018551">
    <property type="entry name" value="DUF2007"/>
</dbReference>
<gene>
    <name evidence="2" type="ORF">PRVXH_001953</name>
</gene>
<proteinExistence type="predicted"/>
<dbReference type="InterPro" id="IPR011322">
    <property type="entry name" value="N-reg_PII-like_a/b"/>
</dbReference>
<reference evidence="2" key="2">
    <citation type="submission" date="2024-06" db="EMBL/GenBank/DDBJ databases">
        <authorList>
            <person name="Petrova K.O."/>
            <person name="Toshchakov S.V."/>
            <person name="Boltjanskaja Y.V."/>
            <person name="Kevbrin V.V."/>
        </authorList>
    </citation>
    <scope>NUCLEOTIDE SEQUENCE</scope>
    <source>
        <strain evidence="2">Z-710</strain>
    </source>
</reference>
<dbReference type="RefSeq" id="WP_353892597.1">
    <property type="nucleotide sequence ID" value="NZ_CP159485.1"/>
</dbReference>
<sequence>MHCPNCEEKFDKKKEICQSCGLKYEDLKLKSVLKTDNPMTISFAKSILQDSNIKYITKGETLRGVYPLGGSLGSVDFLVMQKDEQAAREMLSELA</sequence>
<feature type="domain" description="DUF2007" evidence="1">
    <location>
        <begin position="30"/>
        <end position="94"/>
    </location>
</feature>
<accession>A0AAU8HR52</accession>
<dbReference type="Gene3D" id="3.30.70.790">
    <property type="entry name" value="UreE, C-terminal domain"/>
    <property type="match status" value="1"/>
</dbReference>
<protein>
    <submittedName>
        <fullName evidence="2">DUF2007 domain-containing protein</fullName>
    </submittedName>
</protein>
<organism evidence="2">
    <name type="scientific">Proteinivorax hydrogeniformans</name>
    <dbReference type="NCBI Taxonomy" id="1826727"/>
    <lineage>
        <taxon>Bacteria</taxon>
        <taxon>Bacillati</taxon>
        <taxon>Bacillota</taxon>
        <taxon>Clostridia</taxon>
        <taxon>Eubacteriales</taxon>
        <taxon>Proteinivoracaceae</taxon>
        <taxon>Proteinivorax</taxon>
    </lineage>
</organism>
<evidence type="ECO:0000259" key="1">
    <source>
        <dbReference type="Pfam" id="PF09413"/>
    </source>
</evidence>
<dbReference type="AlphaFoldDB" id="A0AAU8HR52"/>
<dbReference type="Pfam" id="PF09413">
    <property type="entry name" value="DUF2007"/>
    <property type="match status" value="1"/>
</dbReference>
<dbReference type="EMBL" id="CP159485">
    <property type="protein sequence ID" value="XCI28020.1"/>
    <property type="molecule type" value="Genomic_DNA"/>
</dbReference>
<evidence type="ECO:0000313" key="2">
    <source>
        <dbReference type="EMBL" id="XCI28020.1"/>
    </source>
</evidence>
<name>A0AAU8HR52_9FIRM</name>
<dbReference type="SUPFAM" id="SSF54913">
    <property type="entry name" value="GlnB-like"/>
    <property type="match status" value="1"/>
</dbReference>
<reference evidence="2" key="1">
    <citation type="journal article" date="2018" name="Antonie Van Leeuwenhoek">
        <title>Proteinivorax hydrogeniformans sp. nov., an anaerobic, haloalkaliphilic bacterium fermenting proteinaceous compounds with high hydrogen production.</title>
        <authorList>
            <person name="Boltyanskaya Y."/>
            <person name="Detkova E."/>
            <person name="Pimenov N."/>
            <person name="Kevbrin V."/>
        </authorList>
    </citation>
    <scope>NUCLEOTIDE SEQUENCE</scope>
    <source>
        <strain evidence="2">Z-710</strain>
    </source>
</reference>